<sequence>MFQLILLDLMILLLQNKLRNRRLRQSQIFGTFGSDF</sequence>
<evidence type="ECO:0000313" key="2">
    <source>
        <dbReference type="Proteomes" id="UP000038040"/>
    </source>
</evidence>
<dbReference type="WBParaSite" id="DME_0000435301-mRNA-1">
    <property type="protein sequence ID" value="DME_0000435301-mRNA-1"/>
    <property type="gene ID" value="DME_0000435301"/>
</dbReference>
<dbReference type="Proteomes" id="UP000274756">
    <property type="component" value="Unassembled WGS sequence"/>
</dbReference>
<gene>
    <name evidence="1" type="ORF">DME_LOCUS8236</name>
</gene>
<evidence type="ECO:0000313" key="4">
    <source>
        <dbReference type="WBParaSite" id="DME_0000435301-mRNA-1"/>
    </source>
</evidence>
<protein>
    <submittedName>
        <fullName evidence="1 4">Uncharacterized protein</fullName>
    </submittedName>
</protein>
<proteinExistence type="predicted"/>
<evidence type="ECO:0000313" key="3">
    <source>
        <dbReference type="Proteomes" id="UP000274756"/>
    </source>
</evidence>
<evidence type="ECO:0000313" key="1">
    <source>
        <dbReference type="EMBL" id="VDN58263.1"/>
    </source>
</evidence>
<dbReference type="Proteomes" id="UP000038040">
    <property type="component" value="Unplaced"/>
</dbReference>
<organism evidence="2 4">
    <name type="scientific">Dracunculus medinensis</name>
    <name type="common">Guinea worm</name>
    <dbReference type="NCBI Taxonomy" id="318479"/>
    <lineage>
        <taxon>Eukaryota</taxon>
        <taxon>Metazoa</taxon>
        <taxon>Ecdysozoa</taxon>
        <taxon>Nematoda</taxon>
        <taxon>Chromadorea</taxon>
        <taxon>Rhabditida</taxon>
        <taxon>Spirurina</taxon>
        <taxon>Dracunculoidea</taxon>
        <taxon>Dracunculidae</taxon>
        <taxon>Dracunculus</taxon>
    </lineage>
</organism>
<reference evidence="1 3" key="2">
    <citation type="submission" date="2018-11" db="EMBL/GenBank/DDBJ databases">
        <authorList>
            <consortium name="Pathogen Informatics"/>
        </authorList>
    </citation>
    <scope>NUCLEOTIDE SEQUENCE [LARGE SCALE GENOMIC DNA]</scope>
</reference>
<name>A0A0N4UAZ6_DRAME</name>
<accession>A0A0N4UAZ6</accession>
<reference evidence="4" key="1">
    <citation type="submission" date="2017-02" db="UniProtKB">
        <authorList>
            <consortium name="WormBaseParasite"/>
        </authorList>
    </citation>
    <scope>IDENTIFICATION</scope>
</reference>
<dbReference type="EMBL" id="UYYG01001167">
    <property type="protein sequence ID" value="VDN58263.1"/>
    <property type="molecule type" value="Genomic_DNA"/>
</dbReference>
<dbReference type="AlphaFoldDB" id="A0A0N4UAZ6"/>
<keyword evidence="3" id="KW-1185">Reference proteome</keyword>